<evidence type="ECO:0000256" key="3">
    <source>
        <dbReference type="SAM" id="MobiDB-lite"/>
    </source>
</evidence>
<comment type="subcellular location">
    <subcellularLocation>
        <location evidence="1">Membrane</location>
    </subcellularLocation>
</comment>
<evidence type="ECO:0000256" key="4">
    <source>
        <dbReference type="SAM" id="Phobius"/>
    </source>
</evidence>
<feature type="compositionally biased region" description="Basic and acidic residues" evidence="3">
    <location>
        <begin position="1"/>
        <end position="11"/>
    </location>
</feature>
<feature type="region of interest" description="Disordered" evidence="3">
    <location>
        <begin position="1"/>
        <end position="35"/>
    </location>
</feature>
<evidence type="ECO:0000256" key="1">
    <source>
        <dbReference type="ARBA" id="ARBA00004370"/>
    </source>
</evidence>
<organism evidence="5 6">
    <name type="scientific">Rhodococcus artemisiae</name>
    <dbReference type="NCBI Taxonomy" id="714159"/>
    <lineage>
        <taxon>Bacteria</taxon>
        <taxon>Bacillati</taxon>
        <taxon>Actinomycetota</taxon>
        <taxon>Actinomycetes</taxon>
        <taxon>Mycobacteriales</taxon>
        <taxon>Nocardiaceae</taxon>
        <taxon>Rhodococcus</taxon>
    </lineage>
</organism>
<comment type="caution">
    <text evidence="5">The sequence shown here is derived from an EMBL/GenBank/DDBJ whole genome shotgun (WGS) entry which is preliminary data.</text>
</comment>
<gene>
    <name evidence="5" type="ORF">Q7514_27680</name>
</gene>
<keyword evidence="4" id="KW-1133">Transmembrane helix</keyword>
<dbReference type="PANTHER" id="PTHR37042:SF4">
    <property type="entry name" value="OUTER MEMBRANE PROTEIN RV1973"/>
    <property type="match status" value="1"/>
</dbReference>
<dbReference type="Proteomes" id="UP001336020">
    <property type="component" value="Unassembled WGS sequence"/>
</dbReference>
<dbReference type="RefSeq" id="WP_330136473.1">
    <property type="nucleotide sequence ID" value="NZ_JAUTXY010000017.1"/>
</dbReference>
<protein>
    <recommendedName>
        <fullName evidence="7">Mce-associated membrane protein</fullName>
    </recommendedName>
</protein>
<proteinExistence type="predicted"/>
<dbReference type="EMBL" id="JAUTXY010000017">
    <property type="protein sequence ID" value="MEE2061312.1"/>
    <property type="molecule type" value="Genomic_DNA"/>
</dbReference>
<feature type="compositionally biased region" description="Basic and acidic residues" evidence="3">
    <location>
        <begin position="23"/>
        <end position="32"/>
    </location>
</feature>
<dbReference type="PANTHER" id="PTHR37042">
    <property type="entry name" value="OUTER MEMBRANE PROTEIN RV1973"/>
    <property type="match status" value="1"/>
</dbReference>
<name>A0ABU7LJ85_9NOCA</name>
<keyword evidence="2 4" id="KW-0472">Membrane</keyword>
<sequence>MTDEDPTRKSADAATEESAPARADTDESDQRPTRRSGIGRAVAIAVIVLLAVVAGFFGYRWWQAEQTDSLRTEAVDTAREYATTLGTYDYRSFDDSLEAVAAASTEEFAAKYSGVAGDLRGLVENGQGSSVATVSHAGLETLDGDTATVLVFLDQDVKNVVVPEGRNDATRFLITLKRIDDRWMLDGADAK</sequence>
<evidence type="ECO:0000313" key="5">
    <source>
        <dbReference type="EMBL" id="MEE2061312.1"/>
    </source>
</evidence>
<feature type="transmembrane region" description="Helical" evidence="4">
    <location>
        <begin position="41"/>
        <end position="62"/>
    </location>
</feature>
<keyword evidence="6" id="KW-1185">Reference proteome</keyword>
<evidence type="ECO:0000313" key="6">
    <source>
        <dbReference type="Proteomes" id="UP001336020"/>
    </source>
</evidence>
<evidence type="ECO:0000256" key="2">
    <source>
        <dbReference type="ARBA" id="ARBA00023136"/>
    </source>
</evidence>
<evidence type="ECO:0008006" key="7">
    <source>
        <dbReference type="Google" id="ProtNLM"/>
    </source>
</evidence>
<reference evidence="5 6" key="1">
    <citation type="submission" date="2023-07" db="EMBL/GenBank/DDBJ databases">
        <authorList>
            <person name="Girao M."/>
            <person name="Carvalho M.F."/>
        </authorList>
    </citation>
    <scope>NUCLEOTIDE SEQUENCE [LARGE SCALE GENOMIC DNA]</scope>
    <source>
        <strain evidence="5 6">YIM65754</strain>
    </source>
</reference>
<keyword evidence="4" id="KW-0812">Transmembrane</keyword>
<accession>A0ABU7LJ85</accession>